<evidence type="ECO:0000313" key="3">
    <source>
        <dbReference type="Proteomes" id="UP000887563"/>
    </source>
</evidence>
<feature type="region of interest" description="Disordered" evidence="1">
    <location>
        <begin position="29"/>
        <end position="51"/>
    </location>
</feature>
<evidence type="ECO:0000313" key="4">
    <source>
        <dbReference type="WBParaSite" id="Minc3s02310g29383"/>
    </source>
</evidence>
<reference evidence="4" key="1">
    <citation type="submission" date="2022-11" db="UniProtKB">
        <authorList>
            <consortium name="WormBaseParasite"/>
        </authorList>
    </citation>
    <scope>IDENTIFICATION</scope>
</reference>
<sequence length="51" mass="5592">MNTSLLFNFVTLSIIYVILYLSFAEASDYGSRSPGANDAHDPKKQLRGGGR</sequence>
<dbReference type="Proteomes" id="UP000887563">
    <property type="component" value="Unplaced"/>
</dbReference>
<keyword evidence="2" id="KW-0812">Transmembrane</keyword>
<accession>A0A914MW37</accession>
<dbReference type="AlphaFoldDB" id="A0A914MW37"/>
<proteinExistence type="predicted"/>
<protein>
    <submittedName>
        <fullName evidence="4">Candidate secreted effector</fullName>
    </submittedName>
</protein>
<name>A0A914MW37_MELIC</name>
<organism evidence="3 4">
    <name type="scientific">Meloidogyne incognita</name>
    <name type="common">Southern root-knot nematode worm</name>
    <name type="synonym">Oxyuris incognita</name>
    <dbReference type="NCBI Taxonomy" id="6306"/>
    <lineage>
        <taxon>Eukaryota</taxon>
        <taxon>Metazoa</taxon>
        <taxon>Ecdysozoa</taxon>
        <taxon>Nematoda</taxon>
        <taxon>Chromadorea</taxon>
        <taxon>Rhabditida</taxon>
        <taxon>Tylenchina</taxon>
        <taxon>Tylenchomorpha</taxon>
        <taxon>Tylenchoidea</taxon>
        <taxon>Meloidogynidae</taxon>
        <taxon>Meloidogyninae</taxon>
        <taxon>Meloidogyne</taxon>
        <taxon>Meloidogyne incognita group</taxon>
    </lineage>
</organism>
<evidence type="ECO:0000256" key="1">
    <source>
        <dbReference type="SAM" id="MobiDB-lite"/>
    </source>
</evidence>
<evidence type="ECO:0000256" key="2">
    <source>
        <dbReference type="SAM" id="Phobius"/>
    </source>
</evidence>
<keyword evidence="3" id="KW-1185">Reference proteome</keyword>
<feature type="transmembrane region" description="Helical" evidence="2">
    <location>
        <begin position="6"/>
        <end position="23"/>
    </location>
</feature>
<dbReference type="WBParaSite" id="Minc3s02310g29383">
    <property type="protein sequence ID" value="Minc3s02310g29383"/>
    <property type="gene ID" value="Minc3s02310g29383"/>
</dbReference>
<keyword evidence="2" id="KW-1133">Transmembrane helix</keyword>
<keyword evidence="2" id="KW-0472">Membrane</keyword>